<dbReference type="KEGG" id="bcom:BAUCODRAFT_35884"/>
<dbReference type="HOGENOM" id="CLU_1695159_0_0_1"/>
<organism evidence="1 2">
    <name type="scientific">Baudoinia panamericana (strain UAMH 10762)</name>
    <name type="common">Angels' share fungus</name>
    <name type="synonym">Baudoinia compniacensis (strain UAMH 10762)</name>
    <dbReference type="NCBI Taxonomy" id="717646"/>
    <lineage>
        <taxon>Eukaryota</taxon>
        <taxon>Fungi</taxon>
        <taxon>Dikarya</taxon>
        <taxon>Ascomycota</taxon>
        <taxon>Pezizomycotina</taxon>
        <taxon>Dothideomycetes</taxon>
        <taxon>Dothideomycetidae</taxon>
        <taxon>Mycosphaerellales</taxon>
        <taxon>Teratosphaeriaceae</taxon>
        <taxon>Baudoinia</taxon>
    </lineage>
</organism>
<dbReference type="EMBL" id="KB445558">
    <property type="protein sequence ID" value="EMC94650.1"/>
    <property type="molecule type" value="Genomic_DNA"/>
</dbReference>
<reference evidence="1 2" key="1">
    <citation type="journal article" date="2012" name="PLoS Pathog.">
        <title>Diverse lifestyles and strategies of plant pathogenesis encoded in the genomes of eighteen Dothideomycetes fungi.</title>
        <authorList>
            <person name="Ohm R.A."/>
            <person name="Feau N."/>
            <person name="Henrissat B."/>
            <person name="Schoch C.L."/>
            <person name="Horwitz B.A."/>
            <person name="Barry K.W."/>
            <person name="Condon B.J."/>
            <person name="Copeland A.C."/>
            <person name="Dhillon B."/>
            <person name="Glaser F."/>
            <person name="Hesse C.N."/>
            <person name="Kosti I."/>
            <person name="LaButti K."/>
            <person name="Lindquist E.A."/>
            <person name="Lucas S."/>
            <person name="Salamov A.A."/>
            <person name="Bradshaw R.E."/>
            <person name="Ciuffetti L."/>
            <person name="Hamelin R.C."/>
            <person name="Kema G.H.J."/>
            <person name="Lawrence C."/>
            <person name="Scott J.A."/>
            <person name="Spatafora J.W."/>
            <person name="Turgeon B.G."/>
            <person name="de Wit P.J.G.M."/>
            <person name="Zhong S."/>
            <person name="Goodwin S.B."/>
            <person name="Grigoriev I.V."/>
        </authorList>
    </citation>
    <scope>NUCLEOTIDE SEQUENCE [LARGE SCALE GENOMIC DNA]</scope>
    <source>
        <strain evidence="1 2">UAMH 10762</strain>
    </source>
</reference>
<gene>
    <name evidence="1" type="ORF">BAUCODRAFT_35884</name>
</gene>
<name>M2N782_BAUPA</name>
<evidence type="ECO:0000313" key="2">
    <source>
        <dbReference type="Proteomes" id="UP000011761"/>
    </source>
</evidence>
<evidence type="ECO:0000313" key="1">
    <source>
        <dbReference type="EMBL" id="EMC94650.1"/>
    </source>
</evidence>
<dbReference type="RefSeq" id="XP_007678064.1">
    <property type="nucleotide sequence ID" value="XM_007679874.1"/>
</dbReference>
<accession>M2N782</accession>
<proteinExistence type="predicted"/>
<sequence>MRLFLRNTTPDLWHNSTTVPSSAKCGIVTPAPTLLAALCLLPRGENIASPLRLSCHQRFVSAHLVHGEPFQDAVAASKLSTRARRSSHTTSFKARLWRQPFRLERCDVPSTSQLEHGRGDNLPTQSAPISTLLLKSVSEHNFAEDPLMQNAATLA</sequence>
<dbReference type="GeneID" id="19112830"/>
<protein>
    <submittedName>
        <fullName evidence="1">Uncharacterized protein</fullName>
    </submittedName>
</protein>
<dbReference type="Proteomes" id="UP000011761">
    <property type="component" value="Unassembled WGS sequence"/>
</dbReference>
<keyword evidence="2" id="KW-1185">Reference proteome</keyword>
<dbReference type="AlphaFoldDB" id="M2N782"/>